<dbReference type="Pfam" id="PF11026">
    <property type="entry name" value="DUF2721"/>
    <property type="match status" value="1"/>
</dbReference>
<accession>A0A345P5T3</accession>
<keyword evidence="1" id="KW-0812">Transmembrane</keyword>
<dbReference type="InterPro" id="IPR021279">
    <property type="entry name" value="DUF2721"/>
</dbReference>
<keyword evidence="1" id="KW-0472">Membrane</keyword>
<gene>
    <name evidence="2" type="ORF">HYN46_07250</name>
</gene>
<dbReference type="OrthoDB" id="9813525at2"/>
<dbReference type="RefSeq" id="WP_114898752.1">
    <property type="nucleotide sequence ID" value="NZ_CP031222.1"/>
</dbReference>
<keyword evidence="1" id="KW-1133">Transmembrane helix</keyword>
<dbReference type="KEGG" id="mbah:HYN46_07250"/>
<reference evidence="2 3" key="1">
    <citation type="submission" date="2018-07" db="EMBL/GenBank/DDBJ databases">
        <title>Genome sequencing of Moraxellaceae gen. HYN0046.</title>
        <authorList>
            <person name="Kim M."/>
            <person name="Yi H."/>
        </authorList>
    </citation>
    <scope>NUCLEOTIDE SEQUENCE [LARGE SCALE GENOMIC DNA]</scope>
    <source>
        <strain evidence="2 3">HYN0046</strain>
    </source>
</reference>
<feature type="transmembrane region" description="Helical" evidence="1">
    <location>
        <begin position="65"/>
        <end position="86"/>
    </location>
</feature>
<sequence>MTGFNYGIPGLLFPAISLLMLAYTNRFFGLATLVRQLVDRYKKQPDPKIHAQINNLKVRIALIQYSQAMGVLSLLMCTCSMFSLFIEWQYTASILFGCAMIFMLASLILALREIHLSVRALNLEIDEVLDSEKNINRK</sequence>
<feature type="transmembrane region" description="Helical" evidence="1">
    <location>
        <begin position="12"/>
        <end position="34"/>
    </location>
</feature>
<dbReference type="EMBL" id="CP031222">
    <property type="protein sequence ID" value="AXI02642.1"/>
    <property type="molecule type" value="Genomic_DNA"/>
</dbReference>
<protein>
    <submittedName>
        <fullName evidence="2">DUF2721 domain-containing protein</fullName>
    </submittedName>
</protein>
<evidence type="ECO:0000313" key="2">
    <source>
        <dbReference type="EMBL" id="AXI02642.1"/>
    </source>
</evidence>
<feature type="transmembrane region" description="Helical" evidence="1">
    <location>
        <begin position="92"/>
        <end position="111"/>
    </location>
</feature>
<evidence type="ECO:0000256" key="1">
    <source>
        <dbReference type="SAM" id="Phobius"/>
    </source>
</evidence>
<evidence type="ECO:0000313" key="3">
    <source>
        <dbReference type="Proteomes" id="UP000253940"/>
    </source>
</evidence>
<name>A0A345P5T3_9GAMM</name>
<dbReference type="AlphaFoldDB" id="A0A345P5T3"/>
<organism evidence="2 3">
    <name type="scientific">Aquirhabdus parva</name>
    <dbReference type="NCBI Taxonomy" id="2283318"/>
    <lineage>
        <taxon>Bacteria</taxon>
        <taxon>Pseudomonadati</taxon>
        <taxon>Pseudomonadota</taxon>
        <taxon>Gammaproteobacteria</taxon>
        <taxon>Moraxellales</taxon>
        <taxon>Moraxellaceae</taxon>
        <taxon>Aquirhabdus</taxon>
    </lineage>
</organism>
<dbReference type="Proteomes" id="UP000253940">
    <property type="component" value="Chromosome"/>
</dbReference>
<proteinExistence type="predicted"/>
<keyword evidence="3" id="KW-1185">Reference proteome</keyword>